<evidence type="ECO:0000313" key="2">
    <source>
        <dbReference type="Proteomes" id="UP000017836"/>
    </source>
</evidence>
<dbReference type="EMBL" id="KI393609">
    <property type="protein sequence ID" value="ERN07875.1"/>
    <property type="molecule type" value="Genomic_DNA"/>
</dbReference>
<keyword evidence="2" id="KW-1185">Reference proteome</keyword>
<dbReference type="Proteomes" id="UP000017836">
    <property type="component" value="Unassembled WGS sequence"/>
</dbReference>
<name>W1PL63_AMBTC</name>
<organism evidence="1 2">
    <name type="scientific">Amborella trichopoda</name>
    <dbReference type="NCBI Taxonomy" id="13333"/>
    <lineage>
        <taxon>Eukaryota</taxon>
        <taxon>Viridiplantae</taxon>
        <taxon>Streptophyta</taxon>
        <taxon>Embryophyta</taxon>
        <taxon>Tracheophyta</taxon>
        <taxon>Spermatophyta</taxon>
        <taxon>Magnoliopsida</taxon>
        <taxon>Amborellales</taxon>
        <taxon>Amborellaceae</taxon>
        <taxon>Amborella</taxon>
    </lineage>
</organism>
<sequence length="150" mass="16579">MTTRRVARTSGGPRMKNTMGNDTVEDVIVIVDDEPPVAMLERLISTLNPSVNPLLDFYLDQPPIFGYAKGLLEQLKSDLTYQEGCHPTLEVHSLKEGEYAALGGISFRDNEAGMLVLQHHIAEMKALLSQVSEEMCDLPPTNFESGPSLY</sequence>
<dbReference type="HOGENOM" id="CLU_1847828_0_0_1"/>
<reference evidence="2" key="1">
    <citation type="journal article" date="2013" name="Science">
        <title>The Amborella genome and the evolution of flowering plants.</title>
        <authorList>
            <consortium name="Amborella Genome Project"/>
        </authorList>
    </citation>
    <scope>NUCLEOTIDE SEQUENCE [LARGE SCALE GENOMIC DNA]</scope>
</reference>
<accession>W1PL63</accession>
<dbReference type="Gramene" id="ERN07875">
    <property type="protein sequence ID" value="ERN07875"/>
    <property type="gene ID" value="AMTR_s00012p00219270"/>
</dbReference>
<dbReference type="AlphaFoldDB" id="W1PL63"/>
<proteinExistence type="predicted"/>
<gene>
    <name evidence="1" type="ORF">AMTR_s00012p00219270</name>
</gene>
<protein>
    <submittedName>
        <fullName evidence="1">Uncharacterized protein</fullName>
    </submittedName>
</protein>
<evidence type="ECO:0000313" key="1">
    <source>
        <dbReference type="EMBL" id="ERN07875.1"/>
    </source>
</evidence>